<sequence>MVEIDKILVVLLCEAKAENMNKGTAQVLVQMHSAIEQQLSKRKHGQMEQAMFGIVTTGKFWRFIRWTGSLEEPTVHISKEYTCAFKGEMESEKEVLKYITQILQVQAIAFGDDGYPSKRQCINQENDR</sequence>
<protein>
    <submittedName>
        <fullName evidence="1">Uncharacterized protein</fullName>
    </submittedName>
</protein>
<keyword evidence="2" id="KW-1185">Reference proteome</keyword>
<evidence type="ECO:0000313" key="2">
    <source>
        <dbReference type="Proteomes" id="UP000266673"/>
    </source>
</evidence>
<dbReference type="AlphaFoldDB" id="A0A397UBG1"/>
<dbReference type="OrthoDB" id="2308756at2759"/>
<name>A0A397UBG1_9GLOM</name>
<organism evidence="1 2">
    <name type="scientific">Gigaspora rosea</name>
    <dbReference type="NCBI Taxonomy" id="44941"/>
    <lineage>
        <taxon>Eukaryota</taxon>
        <taxon>Fungi</taxon>
        <taxon>Fungi incertae sedis</taxon>
        <taxon>Mucoromycota</taxon>
        <taxon>Glomeromycotina</taxon>
        <taxon>Glomeromycetes</taxon>
        <taxon>Diversisporales</taxon>
        <taxon>Gigasporaceae</taxon>
        <taxon>Gigaspora</taxon>
    </lineage>
</organism>
<dbReference type="EMBL" id="QKWP01001631">
    <property type="protein sequence ID" value="RIB07592.1"/>
    <property type="molecule type" value="Genomic_DNA"/>
</dbReference>
<comment type="caution">
    <text evidence="1">The sequence shown here is derived from an EMBL/GenBank/DDBJ whole genome shotgun (WGS) entry which is preliminary data.</text>
</comment>
<proteinExistence type="predicted"/>
<evidence type="ECO:0000313" key="1">
    <source>
        <dbReference type="EMBL" id="RIB07592.1"/>
    </source>
</evidence>
<reference evidence="1 2" key="1">
    <citation type="submission" date="2018-06" db="EMBL/GenBank/DDBJ databases">
        <title>Comparative genomics reveals the genomic features of Rhizophagus irregularis, R. cerebriforme, R. diaphanum and Gigaspora rosea, and their symbiotic lifestyle signature.</title>
        <authorList>
            <person name="Morin E."/>
            <person name="San Clemente H."/>
            <person name="Chen E.C.H."/>
            <person name="De La Providencia I."/>
            <person name="Hainaut M."/>
            <person name="Kuo A."/>
            <person name="Kohler A."/>
            <person name="Murat C."/>
            <person name="Tang N."/>
            <person name="Roy S."/>
            <person name="Loubradou J."/>
            <person name="Henrissat B."/>
            <person name="Grigoriev I.V."/>
            <person name="Corradi N."/>
            <person name="Roux C."/>
            <person name="Martin F.M."/>
        </authorList>
    </citation>
    <scope>NUCLEOTIDE SEQUENCE [LARGE SCALE GENOMIC DNA]</scope>
    <source>
        <strain evidence="1 2">DAOM 194757</strain>
    </source>
</reference>
<dbReference type="Proteomes" id="UP000266673">
    <property type="component" value="Unassembled WGS sequence"/>
</dbReference>
<accession>A0A397UBG1</accession>
<gene>
    <name evidence="1" type="ORF">C2G38_2273785</name>
</gene>